<protein>
    <submittedName>
        <fullName evidence="1">Para-aminobenzoate synthase, aminase component</fullName>
    </submittedName>
</protein>
<organism evidence="1">
    <name type="scientific">uncultured Thiotrichaceae bacterium</name>
    <dbReference type="NCBI Taxonomy" id="298394"/>
    <lineage>
        <taxon>Bacteria</taxon>
        <taxon>Pseudomonadati</taxon>
        <taxon>Pseudomonadota</taxon>
        <taxon>Gammaproteobacteria</taxon>
        <taxon>Thiotrichales</taxon>
        <taxon>Thiotrichaceae</taxon>
        <taxon>environmental samples</taxon>
    </lineage>
</organism>
<dbReference type="Gene3D" id="3.60.120.10">
    <property type="entry name" value="Anthranilate synthase"/>
    <property type="match status" value="1"/>
</dbReference>
<name>A0A6S6TLF3_9GAMM</name>
<sequence>MPKTYRAKLKKKPDLIGLARQHPRSFPALLASNTKNTKTGRYSILFARSKSTIKAFNQTQLNQLLNKINQKIQKCSTDDLPFYSGWFLYFAYESVAQ</sequence>
<reference evidence="1" key="1">
    <citation type="submission" date="2020-01" db="EMBL/GenBank/DDBJ databases">
        <authorList>
            <person name="Meier V. D."/>
            <person name="Meier V D."/>
        </authorList>
    </citation>
    <scope>NUCLEOTIDE SEQUENCE</scope>
    <source>
        <strain evidence="1">HLG_WM_MAG_09</strain>
    </source>
</reference>
<accession>A0A6S6TLF3</accession>
<dbReference type="InterPro" id="IPR005801">
    <property type="entry name" value="ADC_synthase"/>
</dbReference>
<proteinExistence type="predicted"/>
<gene>
    <name evidence="1" type="ORF">HELGO_WM96983</name>
</gene>
<dbReference type="AlphaFoldDB" id="A0A6S6TLF3"/>
<evidence type="ECO:0000313" key="1">
    <source>
        <dbReference type="EMBL" id="CAA6819017.1"/>
    </source>
</evidence>
<dbReference type="EMBL" id="CACVAT010000320">
    <property type="protein sequence ID" value="CAA6819017.1"/>
    <property type="molecule type" value="Genomic_DNA"/>
</dbReference>
<dbReference type="SUPFAM" id="SSF56322">
    <property type="entry name" value="ADC synthase"/>
    <property type="match status" value="1"/>
</dbReference>